<evidence type="ECO:0000313" key="3">
    <source>
        <dbReference type="Proteomes" id="UP000614601"/>
    </source>
</evidence>
<comment type="caution">
    <text evidence="2">The sequence shown here is derived from an EMBL/GenBank/DDBJ whole genome shotgun (WGS) entry which is preliminary data.</text>
</comment>
<dbReference type="SUPFAM" id="SSF56112">
    <property type="entry name" value="Protein kinase-like (PK-like)"/>
    <property type="match status" value="1"/>
</dbReference>
<reference evidence="2" key="1">
    <citation type="submission" date="2020-09" db="EMBL/GenBank/DDBJ databases">
        <authorList>
            <person name="Kikuchi T."/>
        </authorList>
    </citation>
    <scope>NUCLEOTIDE SEQUENCE</scope>
    <source>
        <strain evidence="2">SH1</strain>
    </source>
</reference>
<organism evidence="2 3">
    <name type="scientific">Bursaphelenchus okinawaensis</name>
    <dbReference type="NCBI Taxonomy" id="465554"/>
    <lineage>
        <taxon>Eukaryota</taxon>
        <taxon>Metazoa</taxon>
        <taxon>Ecdysozoa</taxon>
        <taxon>Nematoda</taxon>
        <taxon>Chromadorea</taxon>
        <taxon>Rhabditida</taxon>
        <taxon>Tylenchina</taxon>
        <taxon>Tylenchomorpha</taxon>
        <taxon>Aphelenchoidea</taxon>
        <taxon>Aphelenchoididae</taxon>
        <taxon>Bursaphelenchus</taxon>
    </lineage>
</organism>
<dbReference type="EMBL" id="CAJFDH010000002">
    <property type="protein sequence ID" value="CAD5210638.1"/>
    <property type="molecule type" value="Genomic_DNA"/>
</dbReference>
<keyword evidence="3" id="KW-1185">Reference proteome</keyword>
<name>A0A811K5F8_9BILA</name>
<evidence type="ECO:0000313" key="2">
    <source>
        <dbReference type="EMBL" id="CAD5210638.1"/>
    </source>
</evidence>
<dbReference type="InterPro" id="IPR052961">
    <property type="entry name" value="Oxido-Kinase-like_Enzymes"/>
</dbReference>
<dbReference type="InterPro" id="IPR015897">
    <property type="entry name" value="CHK_kinase-like"/>
</dbReference>
<dbReference type="SMART" id="SM00587">
    <property type="entry name" value="CHK"/>
    <property type="match status" value="1"/>
</dbReference>
<dbReference type="InterPro" id="IPR012877">
    <property type="entry name" value="Dhs-27"/>
</dbReference>
<dbReference type="Gene3D" id="3.90.1200.10">
    <property type="match status" value="1"/>
</dbReference>
<dbReference type="Proteomes" id="UP000614601">
    <property type="component" value="Unassembled WGS sequence"/>
</dbReference>
<protein>
    <recommendedName>
        <fullName evidence="1">CHK kinase-like domain-containing protein</fullName>
    </recommendedName>
</protein>
<proteinExistence type="predicted"/>
<dbReference type="Pfam" id="PF07914">
    <property type="entry name" value="DUF1679"/>
    <property type="match status" value="1"/>
</dbReference>
<feature type="domain" description="CHK kinase-like" evidence="1">
    <location>
        <begin position="154"/>
        <end position="337"/>
    </location>
</feature>
<dbReference type="PANTHER" id="PTHR23020:SF41">
    <property type="entry name" value="AMINOGLYCOSIDE PHOSPHOTRANSFERASE DOMAIN-CONTAINING PROTEIN"/>
    <property type="match status" value="1"/>
</dbReference>
<dbReference type="Proteomes" id="UP000783686">
    <property type="component" value="Unassembled WGS sequence"/>
</dbReference>
<accession>A0A811K5F8</accession>
<sequence>MKVVEIVTTHAREPEDIVPFEKTIEDTGVSYRKIVEILSKTHKTFIKLTEAYKVVDVTTSRIGLTTGFLSQIYNVMFHFSNGQAVSVIAKIPLVGGIDAICGADGEVNPPPADEKPNAHSIECEFYDQFSYMRDVPLPKVYYTEKITPSDKGLILMENLSLRSDTPGFYKGATEEQCYSLARAVAHYQFCAAAPRHQPWWRQFHDNIHTEFDMNLVKPLWGFAHTIEEFKDVLHLAEPYQNKEFWTYALRERAAEYNAISMCHGDTQPNNLMFKLKKDGTMSDELLAIIDWQLVFYASAPFDLARFICMGVDWSVREQCETKVFDVYYNTLSDLYAKSCQKPPFTYAQGLELYHLTLMHQGVQAVMYVSMIALKLQQSNHVEPLFPILVNRVRDVVLRTAELGKMYNLERFAQFSSWTKDL</sequence>
<dbReference type="AlphaFoldDB" id="A0A811K5F8"/>
<dbReference type="OrthoDB" id="5915577at2759"/>
<dbReference type="EMBL" id="CAJFCW020000002">
    <property type="protein sequence ID" value="CAG9091759.1"/>
    <property type="molecule type" value="Genomic_DNA"/>
</dbReference>
<evidence type="ECO:0000259" key="1">
    <source>
        <dbReference type="SMART" id="SM00587"/>
    </source>
</evidence>
<gene>
    <name evidence="2" type="ORF">BOKJ2_LOCUS3294</name>
</gene>
<dbReference type="InterPro" id="IPR011009">
    <property type="entry name" value="Kinase-like_dom_sf"/>
</dbReference>
<dbReference type="PANTHER" id="PTHR23020">
    <property type="entry name" value="UNCHARACTERIZED NUCLEAR HORMONE RECEPTOR-RELATED"/>
    <property type="match status" value="1"/>
</dbReference>